<dbReference type="Gene3D" id="3.40.50.720">
    <property type="entry name" value="NAD(P)-binding Rossmann-like Domain"/>
    <property type="match status" value="1"/>
</dbReference>
<dbReference type="AlphaFoldDB" id="A0A177B270"/>
<keyword evidence="4" id="KW-0560">Oxidoreductase</keyword>
<dbReference type="FunFam" id="3.40.50.720:FF:000010">
    <property type="entry name" value="Malate dehydrogenase"/>
    <property type="match status" value="1"/>
</dbReference>
<keyword evidence="9" id="KW-1185">Reference proteome</keyword>
<sequence length="284" mass="32506">MAGEQIKRRLREYEKEPYRIVITGATSQIAQTLIVCMGSGYFLGLNRPIILNLFDVATIESCLIASKMELEDCAFDNIIEINCTVDEQVAFIDADLIVMIGCVSRREGMERSELLGTNVIIFAEQAININKFAKPTCKILVTGNPANTNAFIVKQYAPNILPENITCLARLDQNRAMAQELSVDYVISDNLSHTNQRKLRRIDFLVIKKSMEEEVFKMAIMDNLSFNRIAKSDFNQMSFKKRNSEYDNTAPTWHNFEELKIMLQDKCDKEMRFSITMDECIHAE</sequence>
<dbReference type="InterPro" id="IPR010945">
    <property type="entry name" value="Malate_DH_type2"/>
</dbReference>
<dbReference type="EMBL" id="LWCA01000640">
    <property type="protein sequence ID" value="OAF67524.1"/>
    <property type="molecule type" value="Genomic_DNA"/>
</dbReference>
<keyword evidence="6" id="KW-0812">Transmembrane</keyword>
<evidence type="ECO:0000256" key="4">
    <source>
        <dbReference type="ARBA" id="ARBA00023002"/>
    </source>
</evidence>
<evidence type="ECO:0000313" key="8">
    <source>
        <dbReference type="EMBL" id="OAF67524.1"/>
    </source>
</evidence>
<evidence type="ECO:0000256" key="2">
    <source>
        <dbReference type="ARBA" id="ARBA00012995"/>
    </source>
</evidence>
<organism evidence="8 9">
    <name type="scientific">Intoshia linei</name>
    <dbReference type="NCBI Taxonomy" id="1819745"/>
    <lineage>
        <taxon>Eukaryota</taxon>
        <taxon>Metazoa</taxon>
        <taxon>Spiralia</taxon>
        <taxon>Lophotrochozoa</taxon>
        <taxon>Mesozoa</taxon>
        <taxon>Orthonectida</taxon>
        <taxon>Rhopaluridae</taxon>
        <taxon>Intoshia</taxon>
    </lineage>
</organism>
<protein>
    <recommendedName>
        <fullName evidence="3">Malate dehydrogenase, cytoplasmic</fullName>
        <ecNumber evidence="2">1.1.1.37</ecNumber>
    </recommendedName>
</protein>
<dbReference type="GO" id="GO:0006108">
    <property type="term" value="P:malate metabolic process"/>
    <property type="evidence" value="ECO:0007669"/>
    <property type="project" value="InterPro"/>
</dbReference>
<evidence type="ECO:0000259" key="7">
    <source>
        <dbReference type="Pfam" id="PF00056"/>
    </source>
</evidence>
<accession>A0A177B270</accession>
<proteinExistence type="inferred from homology"/>
<comment type="caution">
    <text evidence="8">The sequence shown here is derived from an EMBL/GenBank/DDBJ whole genome shotgun (WGS) entry which is preliminary data.</text>
</comment>
<feature type="domain" description="Lactate/malate dehydrogenase N-terminal" evidence="7">
    <location>
        <begin position="19"/>
        <end position="160"/>
    </location>
</feature>
<keyword evidence="6" id="KW-1133">Transmembrane helix</keyword>
<evidence type="ECO:0000256" key="5">
    <source>
        <dbReference type="ARBA" id="ARBA00023027"/>
    </source>
</evidence>
<keyword evidence="6" id="KW-0472">Membrane</keyword>
<reference evidence="8 9" key="1">
    <citation type="submission" date="2016-04" db="EMBL/GenBank/DDBJ databases">
        <title>The genome of Intoshia linei affirms orthonectids as highly simplified spiralians.</title>
        <authorList>
            <person name="Mikhailov K.V."/>
            <person name="Slusarev G.S."/>
            <person name="Nikitin M.A."/>
            <person name="Logacheva M.D."/>
            <person name="Penin A."/>
            <person name="Aleoshin V."/>
            <person name="Panchin Y.V."/>
        </authorList>
    </citation>
    <scope>NUCLEOTIDE SEQUENCE [LARGE SCALE GENOMIC DNA]</scope>
    <source>
        <strain evidence="8">Intl2013</strain>
        <tissue evidence="8">Whole animal</tissue>
    </source>
</reference>
<feature type="transmembrane region" description="Helical" evidence="6">
    <location>
        <begin position="20"/>
        <end position="43"/>
    </location>
</feature>
<evidence type="ECO:0000256" key="1">
    <source>
        <dbReference type="ARBA" id="ARBA00009613"/>
    </source>
</evidence>
<dbReference type="PANTHER" id="PTHR23382">
    <property type="entry name" value="MALATE DEHYDROGENASE"/>
    <property type="match status" value="1"/>
</dbReference>
<gene>
    <name evidence="8" type="ORF">A3Q56_04753</name>
</gene>
<name>A0A177B270_9BILA</name>
<dbReference type="Pfam" id="PF00056">
    <property type="entry name" value="Ldh_1_N"/>
    <property type="match status" value="1"/>
</dbReference>
<dbReference type="Proteomes" id="UP000078046">
    <property type="component" value="Unassembled WGS sequence"/>
</dbReference>
<evidence type="ECO:0000313" key="9">
    <source>
        <dbReference type="Proteomes" id="UP000078046"/>
    </source>
</evidence>
<dbReference type="GO" id="GO:0030060">
    <property type="term" value="F:L-malate dehydrogenase (NAD+) activity"/>
    <property type="evidence" value="ECO:0007669"/>
    <property type="project" value="UniProtKB-EC"/>
</dbReference>
<dbReference type="OrthoDB" id="4069699at2759"/>
<dbReference type="InterPro" id="IPR036291">
    <property type="entry name" value="NAD(P)-bd_dom_sf"/>
</dbReference>
<evidence type="ECO:0000256" key="6">
    <source>
        <dbReference type="SAM" id="Phobius"/>
    </source>
</evidence>
<dbReference type="EC" id="1.1.1.37" evidence="2"/>
<evidence type="ECO:0000256" key="3">
    <source>
        <dbReference type="ARBA" id="ARBA00019899"/>
    </source>
</evidence>
<dbReference type="InterPro" id="IPR001236">
    <property type="entry name" value="Lactate/malate_DH_N"/>
</dbReference>
<keyword evidence="5" id="KW-0520">NAD</keyword>
<comment type="similarity">
    <text evidence="1">Belongs to the LDH/MDH superfamily. MDH type 2 family.</text>
</comment>
<dbReference type="SUPFAM" id="SSF51735">
    <property type="entry name" value="NAD(P)-binding Rossmann-fold domains"/>
    <property type="match status" value="1"/>
</dbReference>